<dbReference type="PROSITE" id="PS51186">
    <property type="entry name" value="GNAT"/>
    <property type="match status" value="1"/>
</dbReference>
<dbReference type="SUPFAM" id="SSF55729">
    <property type="entry name" value="Acyl-CoA N-acyltransferases (Nat)"/>
    <property type="match status" value="1"/>
</dbReference>
<dbReference type="SMR" id="A0A1V4IJT9"/>
<dbReference type="InterPro" id="IPR050276">
    <property type="entry name" value="MshD_Acetyltransferase"/>
</dbReference>
<dbReference type="EMBL" id="QXDJ01000003">
    <property type="protein sequence ID" value="RII34123.1"/>
    <property type="molecule type" value="Genomic_DNA"/>
</dbReference>
<dbReference type="AlphaFoldDB" id="A0A1V4IJT9"/>
<evidence type="ECO:0000313" key="5">
    <source>
        <dbReference type="Proteomes" id="UP000265930"/>
    </source>
</evidence>
<dbReference type="PANTHER" id="PTHR43617:SF34">
    <property type="entry name" value="PUTATIVE-RELATED"/>
    <property type="match status" value="1"/>
</dbReference>
<name>A0A1V4IJT9_9CLOT</name>
<dbReference type="Proteomes" id="UP000191056">
    <property type="component" value="Unassembled WGS sequence"/>
</dbReference>
<dbReference type="InterPro" id="IPR016181">
    <property type="entry name" value="Acyl_CoA_acyltransferase"/>
</dbReference>
<evidence type="ECO:0000313" key="4">
    <source>
        <dbReference type="Proteomes" id="UP000191056"/>
    </source>
</evidence>
<reference evidence="2 4" key="1">
    <citation type="submission" date="2017-03" db="EMBL/GenBank/DDBJ databases">
        <title>Genome sequence of Clostridium chromiireducens DSM 23318.</title>
        <authorList>
            <person name="Poehlein A."/>
            <person name="Daniel R."/>
        </authorList>
    </citation>
    <scope>NUCLEOTIDE SEQUENCE [LARGE SCALE GENOMIC DNA]</scope>
    <source>
        <strain evidence="2 4">DSM 23318</strain>
    </source>
</reference>
<accession>A0A1V4IJT9</accession>
<dbReference type="STRING" id="225345.CLCHR_30430"/>
<dbReference type="OrthoDB" id="95438at2"/>
<dbReference type="Pfam" id="PF00583">
    <property type="entry name" value="Acetyltransf_1"/>
    <property type="match status" value="1"/>
</dbReference>
<comment type="caution">
    <text evidence="2">The sequence shown here is derived from an EMBL/GenBank/DDBJ whole genome shotgun (WGS) entry which is preliminary data.</text>
</comment>
<keyword evidence="4" id="KW-1185">Reference proteome</keyword>
<proteinExistence type="predicted"/>
<keyword evidence="2" id="KW-0012">Acyltransferase</keyword>
<evidence type="ECO:0000313" key="2">
    <source>
        <dbReference type="EMBL" id="OPJ60278.1"/>
    </source>
</evidence>
<dbReference type="EC" id="2.3.1.189" evidence="2"/>
<sequence>MEIIAYKMQYLGNVIVSNIDLVCYEDKYYESYKIVYEQCFYEMRKALELVPYNCCDSKDILDKKKSDIFLLVADDEIIGSVAIYGNEIDDLIVYKKYQGQGYGKKLLFFAISYMQKNKIEPIKLCVLKWNEKAVNLYEKYGFKCIKIEKVR</sequence>
<dbReference type="GO" id="GO:0035447">
    <property type="term" value="F:mycothiol synthase activity"/>
    <property type="evidence" value="ECO:0007669"/>
    <property type="project" value="UniProtKB-EC"/>
</dbReference>
<dbReference type="Proteomes" id="UP000265930">
    <property type="component" value="Unassembled WGS sequence"/>
</dbReference>
<organism evidence="2 4">
    <name type="scientific">Clostridium chromiireducens</name>
    <dbReference type="NCBI Taxonomy" id="225345"/>
    <lineage>
        <taxon>Bacteria</taxon>
        <taxon>Bacillati</taxon>
        <taxon>Bacillota</taxon>
        <taxon>Clostridia</taxon>
        <taxon>Eubacteriales</taxon>
        <taxon>Clostridiaceae</taxon>
        <taxon>Clostridium</taxon>
    </lineage>
</organism>
<feature type="domain" description="N-acetyltransferase" evidence="1">
    <location>
        <begin position="19"/>
        <end position="151"/>
    </location>
</feature>
<dbReference type="CDD" id="cd04301">
    <property type="entry name" value="NAT_SF"/>
    <property type="match status" value="1"/>
</dbReference>
<dbReference type="Gene3D" id="3.40.630.30">
    <property type="match status" value="1"/>
</dbReference>
<keyword evidence="2" id="KW-0808">Transferase</keyword>
<evidence type="ECO:0000313" key="3">
    <source>
        <dbReference type="EMBL" id="RII34123.1"/>
    </source>
</evidence>
<dbReference type="PANTHER" id="PTHR43617">
    <property type="entry name" value="L-AMINO ACID N-ACETYLTRANSFERASE"/>
    <property type="match status" value="1"/>
</dbReference>
<reference evidence="3 5" key="2">
    <citation type="submission" date="2018-08" db="EMBL/GenBank/DDBJ databases">
        <title>Genome of Clostridium chromiireducens C1, DSM12136.</title>
        <authorList>
            <person name="Xing M."/>
            <person name="Wei Y."/>
            <person name="Ang E.L."/>
            <person name="Zhao H."/>
            <person name="Zhang Y."/>
        </authorList>
    </citation>
    <scope>NUCLEOTIDE SEQUENCE [LARGE SCALE GENOMIC DNA]</scope>
    <source>
        <strain evidence="3 5">C1</strain>
    </source>
</reference>
<protein>
    <submittedName>
        <fullName evidence="3">GNAT family N-acetyltransferase</fullName>
    </submittedName>
    <submittedName>
        <fullName evidence="2">Mycothiol acetyltransferase</fullName>
        <ecNumber evidence="2">2.3.1.189</ecNumber>
    </submittedName>
</protein>
<dbReference type="EMBL" id="MZGT01000041">
    <property type="protein sequence ID" value="OPJ60278.1"/>
    <property type="molecule type" value="Genomic_DNA"/>
</dbReference>
<gene>
    <name evidence="2" type="primary">mshD_3</name>
    <name evidence="2" type="ORF">CLCHR_30430</name>
    <name evidence="3" type="ORF">D2A34_13205</name>
</gene>
<dbReference type="RefSeq" id="WP_079440662.1">
    <property type="nucleotide sequence ID" value="NZ_MZGT01000041.1"/>
</dbReference>
<evidence type="ECO:0000259" key="1">
    <source>
        <dbReference type="PROSITE" id="PS51186"/>
    </source>
</evidence>
<dbReference type="InterPro" id="IPR000182">
    <property type="entry name" value="GNAT_dom"/>
</dbReference>